<feature type="compositionally biased region" description="Polar residues" evidence="7">
    <location>
        <begin position="354"/>
        <end position="369"/>
    </location>
</feature>
<dbReference type="SMART" id="SM00184">
    <property type="entry name" value="RING"/>
    <property type="match status" value="1"/>
</dbReference>
<feature type="region of interest" description="Disordered" evidence="7">
    <location>
        <begin position="354"/>
        <end position="386"/>
    </location>
</feature>
<evidence type="ECO:0000256" key="5">
    <source>
        <dbReference type="ARBA" id="ARBA00023242"/>
    </source>
</evidence>
<dbReference type="PROSITE" id="PS00518">
    <property type="entry name" value="ZF_RING_1"/>
    <property type="match status" value="1"/>
</dbReference>
<organism evidence="9">
    <name type="scientific">Schistocephalus solidus</name>
    <name type="common">Tapeworm</name>
    <dbReference type="NCBI Taxonomy" id="70667"/>
    <lineage>
        <taxon>Eukaryota</taxon>
        <taxon>Metazoa</taxon>
        <taxon>Spiralia</taxon>
        <taxon>Lophotrochozoa</taxon>
        <taxon>Platyhelminthes</taxon>
        <taxon>Cestoda</taxon>
        <taxon>Eucestoda</taxon>
        <taxon>Diphyllobothriidea</taxon>
        <taxon>Diphyllobothriidae</taxon>
        <taxon>Schistocephalus</taxon>
    </lineage>
</organism>
<dbReference type="WBParaSite" id="SSLN_0001201201-mRNA-1">
    <property type="protein sequence ID" value="SSLN_0001201201-mRNA-1"/>
    <property type="gene ID" value="SSLN_0001201201"/>
</dbReference>
<dbReference type="Pfam" id="PF16207">
    <property type="entry name" value="RAWUL"/>
    <property type="match status" value="1"/>
</dbReference>
<keyword evidence="5" id="KW-0539">Nucleus</keyword>
<dbReference type="GO" id="GO:0000122">
    <property type="term" value="P:negative regulation of transcription by RNA polymerase II"/>
    <property type="evidence" value="ECO:0007669"/>
    <property type="project" value="TreeGrafter"/>
</dbReference>
<accession>A0A183T519</accession>
<protein>
    <submittedName>
        <fullName evidence="9">Polycomb group RING finger protein 2</fullName>
    </submittedName>
</protein>
<dbReference type="GO" id="GO:1990841">
    <property type="term" value="F:promoter-specific chromatin binding"/>
    <property type="evidence" value="ECO:0007669"/>
    <property type="project" value="TreeGrafter"/>
</dbReference>
<dbReference type="FunFam" id="3.30.40.10:FF:000033">
    <property type="entry name" value="Polycomb group RING finger protein 3"/>
    <property type="match status" value="1"/>
</dbReference>
<dbReference type="Gene3D" id="3.10.20.90">
    <property type="entry name" value="Phosphatidylinositol 3-kinase Catalytic Subunit, Chain A, domain 1"/>
    <property type="match status" value="1"/>
</dbReference>
<dbReference type="PROSITE" id="PS50089">
    <property type="entry name" value="ZF_RING_2"/>
    <property type="match status" value="1"/>
</dbReference>
<dbReference type="InterPro" id="IPR001841">
    <property type="entry name" value="Znf_RING"/>
</dbReference>
<dbReference type="AlphaFoldDB" id="A0A183T519"/>
<keyword evidence="2" id="KW-0479">Metal-binding</keyword>
<evidence type="ECO:0000256" key="3">
    <source>
        <dbReference type="ARBA" id="ARBA00022771"/>
    </source>
</evidence>
<proteinExistence type="predicted"/>
<keyword evidence="4" id="KW-0862">Zinc</keyword>
<dbReference type="Gene3D" id="3.30.40.10">
    <property type="entry name" value="Zinc/RING finger domain, C3HC4 (zinc finger)"/>
    <property type="match status" value="1"/>
</dbReference>
<dbReference type="InterPro" id="IPR032443">
    <property type="entry name" value="RAWUL"/>
</dbReference>
<evidence type="ECO:0000256" key="4">
    <source>
        <dbReference type="ARBA" id="ARBA00022833"/>
    </source>
</evidence>
<name>A0A183T519_SCHSO</name>
<evidence type="ECO:0000259" key="8">
    <source>
        <dbReference type="PROSITE" id="PS50089"/>
    </source>
</evidence>
<comment type="subcellular location">
    <subcellularLocation>
        <location evidence="1">Nucleus</location>
    </subcellularLocation>
</comment>
<evidence type="ECO:0000256" key="7">
    <source>
        <dbReference type="SAM" id="MobiDB-lite"/>
    </source>
</evidence>
<feature type="domain" description="RING-type" evidence="8">
    <location>
        <begin position="27"/>
        <end position="66"/>
    </location>
</feature>
<dbReference type="PANTHER" id="PTHR10825:SF29">
    <property type="entry name" value="POLYCOMB GROUP RING FINGER PROTEIN 1"/>
    <property type="match status" value="1"/>
</dbReference>
<dbReference type="InterPro" id="IPR013083">
    <property type="entry name" value="Znf_RING/FYVE/PHD"/>
</dbReference>
<dbReference type="SUPFAM" id="SSF57850">
    <property type="entry name" value="RING/U-box"/>
    <property type="match status" value="1"/>
</dbReference>
<sequence>LSSNGCCILGMSASKINLSLLNAHLICGLCGGYLIDATVLTNCVHAFCRSCILRYILDNKVCPLCDSLIHEGRPGFALRPDITLQRVVYKLVPGLLRVELDRIVAFRARFSQNPTAVLKKVSKQLTKMKSPTTFDALNANTLSSESFGGDLSSPVPTALGTRSLSKGLSMPTKYSGHLSPWSSLHSIYSEEPYCCLIGVDEHLSVSLTHITTSITPQKSHPSKTGLILSYSPFALYSSSSTIQCPFAPFSETSETVYLLCPAQFTVSQLQRLLLAKYQLESYHRTVDIFLGREYLEPAHTLRELAFLYAWPTKQEVLPLLFRFSDLDTAWWGSPMPRLEPLKLATLPSPQSSVSLKYEESNNATKTTPVETAVDPVTTRIKRRRTS</sequence>
<evidence type="ECO:0000313" key="9">
    <source>
        <dbReference type="WBParaSite" id="SSLN_0001201201-mRNA-1"/>
    </source>
</evidence>
<evidence type="ECO:0000256" key="6">
    <source>
        <dbReference type="PROSITE-ProRule" id="PRU00175"/>
    </source>
</evidence>
<dbReference type="Pfam" id="PF13923">
    <property type="entry name" value="zf-C3HC4_2"/>
    <property type="match status" value="1"/>
</dbReference>
<evidence type="ECO:0000256" key="2">
    <source>
        <dbReference type="ARBA" id="ARBA00022723"/>
    </source>
</evidence>
<dbReference type="GO" id="GO:0035102">
    <property type="term" value="C:PRC1 complex"/>
    <property type="evidence" value="ECO:0007669"/>
    <property type="project" value="TreeGrafter"/>
</dbReference>
<evidence type="ECO:0000256" key="1">
    <source>
        <dbReference type="ARBA" id="ARBA00004123"/>
    </source>
</evidence>
<dbReference type="PANTHER" id="PTHR10825">
    <property type="entry name" value="RING FINGER DOMAIN-CONTAINING, POLYCOMB GROUP COMPONENT"/>
    <property type="match status" value="1"/>
</dbReference>
<reference evidence="9" key="1">
    <citation type="submission" date="2016-06" db="UniProtKB">
        <authorList>
            <consortium name="WormBaseParasite"/>
        </authorList>
    </citation>
    <scope>IDENTIFICATION</scope>
</reference>
<dbReference type="InterPro" id="IPR017907">
    <property type="entry name" value="Znf_RING_CS"/>
</dbReference>
<dbReference type="GO" id="GO:0008270">
    <property type="term" value="F:zinc ion binding"/>
    <property type="evidence" value="ECO:0007669"/>
    <property type="project" value="UniProtKB-KW"/>
</dbReference>
<keyword evidence="3 6" id="KW-0863">Zinc-finger</keyword>